<sequence length="30" mass="3614">MPMLTFSDGTRCLFYVNHFSMVHLFYLIDD</sequence>
<accession>A0A0A8YMP0</accession>
<organism evidence="1">
    <name type="scientific">Arundo donax</name>
    <name type="common">Giant reed</name>
    <name type="synonym">Donax arundinaceus</name>
    <dbReference type="NCBI Taxonomy" id="35708"/>
    <lineage>
        <taxon>Eukaryota</taxon>
        <taxon>Viridiplantae</taxon>
        <taxon>Streptophyta</taxon>
        <taxon>Embryophyta</taxon>
        <taxon>Tracheophyta</taxon>
        <taxon>Spermatophyta</taxon>
        <taxon>Magnoliopsida</taxon>
        <taxon>Liliopsida</taxon>
        <taxon>Poales</taxon>
        <taxon>Poaceae</taxon>
        <taxon>PACMAD clade</taxon>
        <taxon>Arundinoideae</taxon>
        <taxon>Arundineae</taxon>
        <taxon>Arundo</taxon>
    </lineage>
</organism>
<proteinExistence type="predicted"/>
<dbReference type="AlphaFoldDB" id="A0A0A8YMP0"/>
<reference evidence="1" key="1">
    <citation type="submission" date="2014-09" db="EMBL/GenBank/DDBJ databases">
        <authorList>
            <person name="Magalhaes I.L.F."/>
            <person name="Oliveira U."/>
            <person name="Santos F.R."/>
            <person name="Vidigal T.H.D.A."/>
            <person name="Brescovit A.D."/>
            <person name="Santos A.J."/>
        </authorList>
    </citation>
    <scope>NUCLEOTIDE SEQUENCE</scope>
    <source>
        <tissue evidence="1">Shoot tissue taken approximately 20 cm above the soil surface</tissue>
    </source>
</reference>
<dbReference type="EMBL" id="GBRH01271555">
    <property type="protein sequence ID" value="JAD26340.1"/>
    <property type="molecule type" value="Transcribed_RNA"/>
</dbReference>
<evidence type="ECO:0000313" key="1">
    <source>
        <dbReference type="EMBL" id="JAD26340.1"/>
    </source>
</evidence>
<protein>
    <submittedName>
        <fullName evidence="1">Uncharacterized protein</fullName>
    </submittedName>
</protein>
<name>A0A0A8YMP0_ARUDO</name>
<reference evidence="1" key="2">
    <citation type="journal article" date="2015" name="Data Brief">
        <title>Shoot transcriptome of the giant reed, Arundo donax.</title>
        <authorList>
            <person name="Barrero R.A."/>
            <person name="Guerrero F.D."/>
            <person name="Moolhuijzen P."/>
            <person name="Goolsby J.A."/>
            <person name="Tidwell J."/>
            <person name="Bellgard S.E."/>
            <person name="Bellgard M.I."/>
        </authorList>
    </citation>
    <scope>NUCLEOTIDE SEQUENCE</scope>
    <source>
        <tissue evidence="1">Shoot tissue taken approximately 20 cm above the soil surface</tissue>
    </source>
</reference>